<gene>
    <name evidence="1" type="ORF">SKAU_G00293300</name>
</gene>
<sequence>MPAPAAQEVKSPVPTAVSAACLQTRSTSADVQYLQCTSPVYLQTFYICQTFPFCDPTPQHRLTTCEKHCF</sequence>
<reference evidence="1" key="1">
    <citation type="journal article" date="2023" name="Science">
        <title>Genome structures resolve the early diversification of teleost fishes.</title>
        <authorList>
            <person name="Parey E."/>
            <person name="Louis A."/>
            <person name="Montfort J."/>
            <person name="Bouchez O."/>
            <person name="Roques C."/>
            <person name="Iampietro C."/>
            <person name="Lluch J."/>
            <person name="Castinel A."/>
            <person name="Donnadieu C."/>
            <person name="Desvignes T."/>
            <person name="Floi Bucao C."/>
            <person name="Jouanno E."/>
            <person name="Wen M."/>
            <person name="Mejri S."/>
            <person name="Dirks R."/>
            <person name="Jansen H."/>
            <person name="Henkel C."/>
            <person name="Chen W.J."/>
            <person name="Zahm M."/>
            <person name="Cabau C."/>
            <person name="Klopp C."/>
            <person name="Thompson A.W."/>
            <person name="Robinson-Rechavi M."/>
            <person name="Braasch I."/>
            <person name="Lecointre G."/>
            <person name="Bobe J."/>
            <person name="Postlethwait J.H."/>
            <person name="Berthelot C."/>
            <person name="Roest Crollius H."/>
            <person name="Guiguen Y."/>
        </authorList>
    </citation>
    <scope>NUCLEOTIDE SEQUENCE</scope>
    <source>
        <strain evidence="1">WJC10195</strain>
    </source>
</reference>
<dbReference type="AlphaFoldDB" id="A0A9Q1EU72"/>
<keyword evidence="2" id="KW-1185">Reference proteome</keyword>
<evidence type="ECO:0000313" key="1">
    <source>
        <dbReference type="EMBL" id="KAJ8345137.1"/>
    </source>
</evidence>
<dbReference type="EMBL" id="JAINUF010000012">
    <property type="protein sequence ID" value="KAJ8345137.1"/>
    <property type="molecule type" value="Genomic_DNA"/>
</dbReference>
<evidence type="ECO:0000313" key="2">
    <source>
        <dbReference type="Proteomes" id="UP001152622"/>
    </source>
</evidence>
<name>A0A9Q1EU72_SYNKA</name>
<accession>A0A9Q1EU72</accession>
<protein>
    <submittedName>
        <fullName evidence="1">Uncharacterized protein</fullName>
    </submittedName>
</protein>
<proteinExistence type="predicted"/>
<organism evidence="1 2">
    <name type="scientific">Synaphobranchus kaupii</name>
    <name type="common">Kaup's arrowtooth eel</name>
    <dbReference type="NCBI Taxonomy" id="118154"/>
    <lineage>
        <taxon>Eukaryota</taxon>
        <taxon>Metazoa</taxon>
        <taxon>Chordata</taxon>
        <taxon>Craniata</taxon>
        <taxon>Vertebrata</taxon>
        <taxon>Euteleostomi</taxon>
        <taxon>Actinopterygii</taxon>
        <taxon>Neopterygii</taxon>
        <taxon>Teleostei</taxon>
        <taxon>Anguilliformes</taxon>
        <taxon>Synaphobranchidae</taxon>
        <taxon>Synaphobranchus</taxon>
    </lineage>
</organism>
<dbReference type="Proteomes" id="UP001152622">
    <property type="component" value="Chromosome 12"/>
</dbReference>
<comment type="caution">
    <text evidence="1">The sequence shown here is derived from an EMBL/GenBank/DDBJ whole genome shotgun (WGS) entry which is preliminary data.</text>
</comment>